<gene>
    <name evidence="1" type="ORF">TSAR_005880</name>
</gene>
<protein>
    <submittedName>
        <fullName evidence="1">Uncharacterized protein</fullName>
    </submittedName>
</protein>
<dbReference type="Proteomes" id="UP000215335">
    <property type="component" value="Unassembled WGS sequence"/>
</dbReference>
<dbReference type="AlphaFoldDB" id="A0A232EPX0"/>
<dbReference type="STRING" id="543379.A0A232EPX0"/>
<organism evidence="1 2">
    <name type="scientific">Trichomalopsis sarcophagae</name>
    <dbReference type="NCBI Taxonomy" id="543379"/>
    <lineage>
        <taxon>Eukaryota</taxon>
        <taxon>Metazoa</taxon>
        <taxon>Ecdysozoa</taxon>
        <taxon>Arthropoda</taxon>
        <taxon>Hexapoda</taxon>
        <taxon>Insecta</taxon>
        <taxon>Pterygota</taxon>
        <taxon>Neoptera</taxon>
        <taxon>Endopterygota</taxon>
        <taxon>Hymenoptera</taxon>
        <taxon>Apocrita</taxon>
        <taxon>Proctotrupomorpha</taxon>
        <taxon>Chalcidoidea</taxon>
        <taxon>Pteromalidae</taxon>
        <taxon>Pteromalinae</taxon>
        <taxon>Trichomalopsis</taxon>
    </lineage>
</organism>
<sequence length="146" mass="15379">MKGGFELGINILSISISPTFRFCKAVRNVLGQLTGEQKPDGSLDLPGGDGGPLVVVSQTRGLSSYTLEDVVDEAVHDAHGLARHTSVGVDLLQHLVDVDGVAFLPPLLVLLLVTLRNVLDGLAGLLDCLAACFRCHGDSIQYTSVS</sequence>
<reference evidence="1 2" key="1">
    <citation type="journal article" date="2017" name="Curr. Biol.">
        <title>The Evolution of Venom by Co-option of Single-Copy Genes.</title>
        <authorList>
            <person name="Martinson E.O."/>
            <person name="Mrinalini"/>
            <person name="Kelkar Y.D."/>
            <person name="Chang C.H."/>
            <person name="Werren J.H."/>
        </authorList>
    </citation>
    <scope>NUCLEOTIDE SEQUENCE [LARGE SCALE GENOMIC DNA]</scope>
    <source>
        <strain evidence="1 2">Alberta</strain>
        <tissue evidence="1">Whole body</tissue>
    </source>
</reference>
<comment type="caution">
    <text evidence="1">The sequence shown here is derived from an EMBL/GenBank/DDBJ whole genome shotgun (WGS) entry which is preliminary data.</text>
</comment>
<keyword evidence="2" id="KW-1185">Reference proteome</keyword>
<evidence type="ECO:0000313" key="1">
    <source>
        <dbReference type="EMBL" id="OXU20367.1"/>
    </source>
</evidence>
<dbReference type="EMBL" id="NNAY01002896">
    <property type="protein sequence ID" value="OXU20367.1"/>
    <property type="molecule type" value="Genomic_DNA"/>
</dbReference>
<name>A0A232EPX0_9HYME</name>
<evidence type="ECO:0000313" key="2">
    <source>
        <dbReference type="Proteomes" id="UP000215335"/>
    </source>
</evidence>
<proteinExistence type="predicted"/>
<accession>A0A232EPX0</accession>